<dbReference type="EMBL" id="JAEHOC010000009">
    <property type="protein sequence ID" value="KAG2438761.1"/>
    <property type="molecule type" value="Genomic_DNA"/>
</dbReference>
<dbReference type="InterPro" id="IPR046341">
    <property type="entry name" value="SET_dom_sf"/>
</dbReference>
<reference evidence="3" key="1">
    <citation type="journal article" date="2020" name="bioRxiv">
        <title>Comparative genomics of Chlamydomonas.</title>
        <authorList>
            <person name="Craig R.J."/>
            <person name="Hasan A.R."/>
            <person name="Ness R.W."/>
            <person name="Keightley P.D."/>
        </authorList>
    </citation>
    <scope>NUCLEOTIDE SEQUENCE</scope>
    <source>
        <strain evidence="3">SAG 7.73</strain>
    </source>
</reference>
<evidence type="ECO:0000256" key="2">
    <source>
        <dbReference type="SAM" id="SignalP"/>
    </source>
</evidence>
<dbReference type="Gene3D" id="3.90.1410.10">
    <property type="entry name" value="set domain protein methyltransferase, domain 1"/>
    <property type="match status" value="1"/>
</dbReference>
<dbReference type="CDD" id="cd10527">
    <property type="entry name" value="SET_LSMT"/>
    <property type="match status" value="1"/>
</dbReference>
<evidence type="ECO:0000313" key="3">
    <source>
        <dbReference type="EMBL" id="KAG2438761.1"/>
    </source>
</evidence>
<dbReference type="PANTHER" id="PTHR13271:SF140">
    <property type="entry name" value="SET DOMAIN-CONTAINING PROTEIN"/>
    <property type="match status" value="1"/>
</dbReference>
<dbReference type="PANTHER" id="PTHR13271">
    <property type="entry name" value="UNCHARACTERIZED PUTATIVE METHYLTRANSFERASE"/>
    <property type="match status" value="1"/>
</dbReference>
<comment type="caution">
    <text evidence="3">The sequence shown here is derived from an EMBL/GenBank/DDBJ whole genome shotgun (WGS) entry which is preliminary data.</text>
</comment>
<feature type="signal peptide" evidence="2">
    <location>
        <begin position="1"/>
        <end position="18"/>
    </location>
</feature>
<evidence type="ECO:0008006" key="5">
    <source>
        <dbReference type="Google" id="ProtNLM"/>
    </source>
</evidence>
<dbReference type="GO" id="GO:0016279">
    <property type="term" value="F:protein-lysine N-methyltransferase activity"/>
    <property type="evidence" value="ECO:0007669"/>
    <property type="project" value="TreeGrafter"/>
</dbReference>
<sequence length="751" mass="76094">MQVRIALISAALAALVTALIVPYTDPENLAKLSQHPLAGLLLNRTADAFYAFGNFVGGGDGDDPAAGGPSLRDYYPLTLPPRDPVASARQRQQQQQQRRRRRAPAEPELDWADPRVWEAQTLQARVAANGSPAAGEGAAATAAAGAGAAASPYYSPEEIDAVFSWCGDLAAKAAAPAAAADGAAAGDTGSSGGGTEDAAAVHFRALVEWVAAAGGDASKVEPGLDASGVRGLHARVDVAEGETVLSVPLSLGLSIASFRAARYAAAAVTGWSRHAGADLFLDPLALAYEAAVHGARSPWGHYLCLLPRSFAGLPMHAGVADAALLAPLPALRRLAAKRRAEVALYGSARLGRAALADMPGGRGALLRLATAAAANSTGSSGSGSSSSSSGGGGRDLWMPLWHWAYAAAKTRTVNVAAAELRAGGGIGTPGEDRVGSIKLPVAIPAWAEEFGVMLPVLDLANHVFMAEGANVLYQILPPSNPAEGWAAVLVATRPIAAGEALLFDYVAGAEDGPSGMACTDRWLEEYGFLPHTSDPHRECDTFDISRPALAAALAQLLLPPPAAATGAPPSPDAAREALAALVDAGLARVAHVPPGSASSPGPHAGGGGGGAAAALLADPSSPPRLEVLVRTPSAEEVEEGLGSHVRQRWVVLSWLAEALRGAAEAAEAGAAGAAGSQVAAGLRRLSDEPEEVLAALLAARREELAALEAAARAGGAGGPGEALRRGVVGVAEVARRAVERALAQERARMAG</sequence>
<proteinExistence type="predicted"/>
<name>A0A835W7S3_CHLIN</name>
<organism evidence="3 4">
    <name type="scientific">Chlamydomonas incerta</name>
    <dbReference type="NCBI Taxonomy" id="51695"/>
    <lineage>
        <taxon>Eukaryota</taxon>
        <taxon>Viridiplantae</taxon>
        <taxon>Chlorophyta</taxon>
        <taxon>core chlorophytes</taxon>
        <taxon>Chlorophyceae</taxon>
        <taxon>CS clade</taxon>
        <taxon>Chlamydomonadales</taxon>
        <taxon>Chlamydomonadaceae</taxon>
        <taxon>Chlamydomonas</taxon>
    </lineage>
</organism>
<dbReference type="OrthoDB" id="544362at2759"/>
<dbReference type="InterPro" id="IPR050600">
    <property type="entry name" value="SETD3_SETD6_MTase"/>
</dbReference>
<dbReference type="AlphaFoldDB" id="A0A835W7S3"/>
<evidence type="ECO:0000313" key="4">
    <source>
        <dbReference type="Proteomes" id="UP000650467"/>
    </source>
</evidence>
<keyword evidence="4" id="KW-1185">Reference proteome</keyword>
<dbReference type="SUPFAM" id="SSF82199">
    <property type="entry name" value="SET domain"/>
    <property type="match status" value="1"/>
</dbReference>
<evidence type="ECO:0000256" key="1">
    <source>
        <dbReference type="SAM" id="MobiDB-lite"/>
    </source>
</evidence>
<keyword evidence="2" id="KW-0732">Signal</keyword>
<feature type="region of interest" description="Disordered" evidence="1">
    <location>
        <begin position="592"/>
        <end position="616"/>
    </location>
</feature>
<dbReference type="Proteomes" id="UP000650467">
    <property type="component" value="Unassembled WGS sequence"/>
</dbReference>
<protein>
    <recommendedName>
        <fullName evidence="5">SET domain-containing protein</fullName>
    </recommendedName>
</protein>
<feature type="chain" id="PRO_5032571711" description="SET domain-containing protein" evidence="2">
    <location>
        <begin position="19"/>
        <end position="751"/>
    </location>
</feature>
<accession>A0A835W7S3</accession>
<feature type="region of interest" description="Disordered" evidence="1">
    <location>
        <begin position="79"/>
        <end position="115"/>
    </location>
</feature>
<feature type="compositionally biased region" description="Low complexity" evidence="1">
    <location>
        <begin position="593"/>
        <end position="602"/>
    </location>
</feature>
<gene>
    <name evidence="3" type="ORF">HXX76_005305</name>
</gene>